<dbReference type="EMBL" id="PKPP01001095">
    <property type="protein sequence ID" value="PWA85705.1"/>
    <property type="molecule type" value="Genomic_DNA"/>
</dbReference>
<dbReference type="InterPro" id="IPR027329">
    <property type="entry name" value="TPX2_C"/>
</dbReference>
<reference evidence="7 8" key="1">
    <citation type="journal article" date="2018" name="Mol. Plant">
        <title>The genome of Artemisia annua provides insight into the evolution of Asteraceae family and artemisinin biosynthesis.</title>
        <authorList>
            <person name="Shen Q."/>
            <person name="Zhang L."/>
            <person name="Liao Z."/>
            <person name="Wang S."/>
            <person name="Yan T."/>
            <person name="Shi P."/>
            <person name="Liu M."/>
            <person name="Fu X."/>
            <person name="Pan Q."/>
            <person name="Wang Y."/>
            <person name="Lv Z."/>
            <person name="Lu X."/>
            <person name="Zhang F."/>
            <person name="Jiang W."/>
            <person name="Ma Y."/>
            <person name="Chen M."/>
            <person name="Hao X."/>
            <person name="Li L."/>
            <person name="Tang Y."/>
            <person name="Lv G."/>
            <person name="Zhou Y."/>
            <person name="Sun X."/>
            <person name="Brodelius P.E."/>
            <person name="Rose J.K.C."/>
            <person name="Tang K."/>
        </authorList>
    </citation>
    <scope>NUCLEOTIDE SEQUENCE [LARGE SCALE GENOMIC DNA]</scope>
    <source>
        <strain evidence="8">cv. Huhao1</strain>
        <tissue evidence="7">Leaf</tissue>
    </source>
</reference>
<keyword evidence="8" id="KW-1185">Reference proteome</keyword>
<keyword evidence="4" id="KW-0493">Microtubule</keyword>
<comment type="caution">
    <text evidence="7">The sequence shown here is derived from an EMBL/GenBank/DDBJ whole genome shotgun (WGS) entry which is preliminary data.</text>
</comment>
<evidence type="ECO:0000256" key="1">
    <source>
        <dbReference type="ARBA" id="ARBA00004245"/>
    </source>
</evidence>
<evidence type="ECO:0000259" key="6">
    <source>
        <dbReference type="Pfam" id="PF06886"/>
    </source>
</evidence>
<dbReference type="Pfam" id="PF06886">
    <property type="entry name" value="TPX2"/>
    <property type="match status" value="1"/>
</dbReference>
<feature type="domain" description="TPX2 C-terminal" evidence="6">
    <location>
        <begin position="108"/>
        <end position="145"/>
    </location>
</feature>
<evidence type="ECO:0000256" key="2">
    <source>
        <dbReference type="ARBA" id="ARBA00005885"/>
    </source>
</evidence>
<keyword evidence="5" id="KW-0206">Cytoskeleton</keyword>
<name>A0A2U1PIW5_ARTAN</name>
<evidence type="ECO:0000256" key="3">
    <source>
        <dbReference type="ARBA" id="ARBA00022490"/>
    </source>
</evidence>
<protein>
    <submittedName>
        <fullName evidence="7">Targeting protein for XKLP2</fullName>
    </submittedName>
</protein>
<comment type="subcellular location">
    <subcellularLocation>
        <location evidence="1">Cytoplasm</location>
        <location evidence="1">Cytoskeleton</location>
    </subcellularLocation>
</comment>
<dbReference type="GO" id="GO:0005874">
    <property type="term" value="C:microtubule"/>
    <property type="evidence" value="ECO:0007669"/>
    <property type="project" value="UniProtKB-KW"/>
</dbReference>
<dbReference type="OrthoDB" id="1831303at2759"/>
<proteinExistence type="inferred from homology"/>
<accession>A0A2U1PIW5</accession>
<sequence>MGQNLLECRNMSILDRKWVHFKVQVSSKRIAVKLKVSTHETTGKNIKNKPEANQKMSKAMPLKDMYLEIENETRPWIMRIRETRKQGIEFQEIPRYLKTNYFDSLQEFDIHVESRAAYRAEFDKKIKEKEMIYKRYRDEAESAKMVLLHYLFINRKLPQLLSFQKRQDPTTEYIKLGVCNQVCEHCGALFGYDERLHSHSKGRAIPLVIH</sequence>
<dbReference type="Proteomes" id="UP000245207">
    <property type="component" value="Unassembled WGS sequence"/>
</dbReference>
<gene>
    <name evidence="7" type="ORF">CTI12_AA138790</name>
</gene>
<dbReference type="STRING" id="35608.A0A2U1PIW5"/>
<comment type="similarity">
    <text evidence="2">Belongs to the TPX2 family.</text>
</comment>
<evidence type="ECO:0000313" key="7">
    <source>
        <dbReference type="EMBL" id="PWA85705.1"/>
    </source>
</evidence>
<evidence type="ECO:0000256" key="5">
    <source>
        <dbReference type="ARBA" id="ARBA00023212"/>
    </source>
</evidence>
<keyword evidence="3" id="KW-0963">Cytoplasm</keyword>
<evidence type="ECO:0000256" key="4">
    <source>
        <dbReference type="ARBA" id="ARBA00022701"/>
    </source>
</evidence>
<organism evidence="7 8">
    <name type="scientific">Artemisia annua</name>
    <name type="common">Sweet wormwood</name>
    <dbReference type="NCBI Taxonomy" id="35608"/>
    <lineage>
        <taxon>Eukaryota</taxon>
        <taxon>Viridiplantae</taxon>
        <taxon>Streptophyta</taxon>
        <taxon>Embryophyta</taxon>
        <taxon>Tracheophyta</taxon>
        <taxon>Spermatophyta</taxon>
        <taxon>Magnoliopsida</taxon>
        <taxon>eudicotyledons</taxon>
        <taxon>Gunneridae</taxon>
        <taxon>Pentapetalae</taxon>
        <taxon>asterids</taxon>
        <taxon>campanulids</taxon>
        <taxon>Asterales</taxon>
        <taxon>Asteraceae</taxon>
        <taxon>Asteroideae</taxon>
        <taxon>Anthemideae</taxon>
        <taxon>Artemisiinae</taxon>
        <taxon>Artemisia</taxon>
    </lineage>
</organism>
<dbReference type="AlphaFoldDB" id="A0A2U1PIW5"/>
<evidence type="ECO:0000313" key="8">
    <source>
        <dbReference type="Proteomes" id="UP000245207"/>
    </source>
</evidence>